<organism evidence="1 2">
    <name type="scientific">Bailinhaonella thermotolerans</name>
    <dbReference type="NCBI Taxonomy" id="1070861"/>
    <lineage>
        <taxon>Bacteria</taxon>
        <taxon>Bacillati</taxon>
        <taxon>Actinomycetota</taxon>
        <taxon>Actinomycetes</taxon>
        <taxon>Streptosporangiales</taxon>
        <taxon>Streptosporangiaceae</taxon>
        <taxon>Bailinhaonella</taxon>
    </lineage>
</organism>
<dbReference type="OrthoDB" id="5185958at2"/>
<proteinExistence type="predicted"/>
<accession>A0A3A4BB99</accession>
<dbReference type="AlphaFoldDB" id="A0A3A4BB99"/>
<comment type="caution">
    <text evidence="1">The sequence shown here is derived from an EMBL/GenBank/DDBJ whole genome shotgun (WGS) entry which is preliminary data.</text>
</comment>
<dbReference type="EMBL" id="QZEY01000001">
    <property type="protein sequence ID" value="RJL36209.1"/>
    <property type="molecule type" value="Genomic_DNA"/>
</dbReference>
<keyword evidence="2" id="KW-1185">Reference proteome</keyword>
<dbReference type="InterPro" id="IPR025680">
    <property type="entry name" value="DddI"/>
</dbReference>
<reference evidence="1 2" key="1">
    <citation type="submission" date="2018-09" db="EMBL/GenBank/DDBJ databases">
        <title>YIM 75507 draft genome.</title>
        <authorList>
            <person name="Tang S."/>
            <person name="Feng Y."/>
        </authorList>
    </citation>
    <scope>NUCLEOTIDE SEQUENCE [LARGE SCALE GENOMIC DNA]</scope>
    <source>
        <strain evidence="1 2">YIM 75507</strain>
    </source>
</reference>
<dbReference type="Pfam" id="PF14430">
    <property type="entry name" value="Imm1"/>
    <property type="match status" value="1"/>
</dbReference>
<name>A0A3A4BB99_9ACTN</name>
<evidence type="ECO:0000313" key="1">
    <source>
        <dbReference type="EMBL" id="RJL36209.1"/>
    </source>
</evidence>
<gene>
    <name evidence="1" type="ORF">D5H75_02340</name>
</gene>
<sequence length="32" mass="3642">MPLDLARQAAREVLTSGGKRPTCVEWQILDTW</sequence>
<evidence type="ECO:0000313" key="2">
    <source>
        <dbReference type="Proteomes" id="UP000265768"/>
    </source>
</evidence>
<protein>
    <submittedName>
        <fullName evidence="1">Uncharacterized protein</fullName>
    </submittedName>
</protein>
<dbReference type="Proteomes" id="UP000265768">
    <property type="component" value="Unassembled WGS sequence"/>
</dbReference>